<dbReference type="InterPro" id="IPR000524">
    <property type="entry name" value="Tscrpt_reg_HTH_GntR"/>
</dbReference>
<accession>A0A1L8REE2</accession>
<organism evidence="5 6">
    <name type="scientific">Enterococcus canis</name>
    <dbReference type="NCBI Taxonomy" id="214095"/>
    <lineage>
        <taxon>Bacteria</taxon>
        <taxon>Bacillati</taxon>
        <taxon>Bacillota</taxon>
        <taxon>Bacilli</taxon>
        <taxon>Lactobacillales</taxon>
        <taxon>Enterococcaceae</taxon>
        <taxon>Enterococcus</taxon>
    </lineage>
</organism>
<proteinExistence type="predicted"/>
<dbReference type="SUPFAM" id="SSF46785">
    <property type="entry name" value="Winged helix' DNA-binding domain"/>
    <property type="match status" value="1"/>
</dbReference>
<dbReference type="InterPro" id="IPR028082">
    <property type="entry name" value="Peripla_BP_I"/>
</dbReference>
<dbReference type="PROSITE" id="PS50949">
    <property type="entry name" value="HTH_GNTR"/>
    <property type="match status" value="1"/>
</dbReference>
<feature type="domain" description="HTH gntR-type" evidence="4">
    <location>
        <begin position="2"/>
        <end position="70"/>
    </location>
</feature>
<dbReference type="InterPro" id="IPR046335">
    <property type="entry name" value="LacI/GalR-like_sensor"/>
</dbReference>
<dbReference type="EMBL" id="JXKH01000005">
    <property type="protein sequence ID" value="OJG18150.1"/>
    <property type="molecule type" value="Genomic_DNA"/>
</dbReference>
<name>A0A1L8REE2_9ENTE</name>
<dbReference type="GO" id="GO:0000976">
    <property type="term" value="F:transcription cis-regulatory region binding"/>
    <property type="evidence" value="ECO:0007669"/>
    <property type="project" value="TreeGrafter"/>
</dbReference>
<evidence type="ECO:0000259" key="4">
    <source>
        <dbReference type="PROSITE" id="PS50949"/>
    </source>
</evidence>
<dbReference type="InterPro" id="IPR033532">
    <property type="entry name" value="AraR_ligand_bind_dom"/>
</dbReference>
<dbReference type="Gene3D" id="1.10.10.10">
    <property type="entry name" value="Winged helix-like DNA-binding domain superfamily/Winged helix DNA-binding domain"/>
    <property type="match status" value="1"/>
</dbReference>
<gene>
    <name evidence="5" type="ORF">RU97_GL002223</name>
</gene>
<evidence type="ECO:0000313" key="6">
    <source>
        <dbReference type="Proteomes" id="UP000181884"/>
    </source>
</evidence>
<dbReference type="Gene3D" id="3.40.50.2300">
    <property type="match status" value="2"/>
</dbReference>
<dbReference type="Proteomes" id="UP000181884">
    <property type="component" value="Unassembled WGS sequence"/>
</dbReference>
<dbReference type="PANTHER" id="PTHR30146:SF150">
    <property type="entry name" value="ARABINOSE METABOLISM TRANSCRIPTIONAL REPRESSOR"/>
    <property type="match status" value="1"/>
</dbReference>
<dbReference type="InterPro" id="IPR036388">
    <property type="entry name" value="WH-like_DNA-bd_sf"/>
</dbReference>
<reference evidence="5 6" key="1">
    <citation type="submission" date="2014-12" db="EMBL/GenBank/DDBJ databases">
        <title>Draft genome sequences of 29 type strains of Enterococci.</title>
        <authorList>
            <person name="Zhong Z."/>
            <person name="Sun Z."/>
            <person name="Liu W."/>
            <person name="Zhang W."/>
            <person name="Zhang H."/>
        </authorList>
    </citation>
    <scope>NUCLEOTIDE SEQUENCE [LARGE SCALE GENOMIC DNA]</scope>
    <source>
        <strain evidence="5 6">DSM 17029</strain>
    </source>
</reference>
<dbReference type="AlphaFoldDB" id="A0A1L8REE2"/>
<dbReference type="PRINTS" id="PR00035">
    <property type="entry name" value="HTHGNTR"/>
</dbReference>
<keyword evidence="1" id="KW-0805">Transcription regulation</keyword>
<evidence type="ECO:0000256" key="1">
    <source>
        <dbReference type="ARBA" id="ARBA00023015"/>
    </source>
</evidence>
<protein>
    <submittedName>
        <fullName evidence="5">GntR family transcriptional regulator</fullName>
    </submittedName>
</protein>
<dbReference type="PANTHER" id="PTHR30146">
    <property type="entry name" value="LACI-RELATED TRANSCRIPTIONAL REPRESSOR"/>
    <property type="match status" value="1"/>
</dbReference>
<sequence length="351" mass="39020">MKAKYQQIADELRFKIVNGDYPQGAVIPPEMKLQEMYQVSRHTIRQAIALLANEGYLRKEKGSGTYVDQPAVPNTGARRKTIGVITTYLSDYIFPSIIRGIEAVLRDNNYSLLLASTSNDPEQERKCLESMRSQGVDGLIVEPTKSNLYNPNLSYYLQFKEAGIPVVMLNAGYETLDLPVIRLDDVRAGFLATDYLLKQGHQELALITKMDDIQGKLRMKGFIEAHETAGLSFDSSNIYTYTTESKTEVIQTASVQLLTTSVTGVVCYNDEVANLLVQILSDKKAIPQELAVIGQDDSYLSTAGEIPLTTVSHPKEQMGRAAAEWMLKAIETNEQPADIIYEPKVIPRTSA</sequence>
<evidence type="ECO:0000313" key="5">
    <source>
        <dbReference type="EMBL" id="OJG18150.1"/>
    </source>
</evidence>
<evidence type="ECO:0000256" key="2">
    <source>
        <dbReference type="ARBA" id="ARBA00023125"/>
    </source>
</evidence>
<keyword evidence="3" id="KW-0804">Transcription</keyword>
<comment type="caution">
    <text evidence="5">The sequence shown here is derived from an EMBL/GenBank/DDBJ whole genome shotgun (WGS) entry which is preliminary data.</text>
</comment>
<dbReference type="InterPro" id="IPR036390">
    <property type="entry name" value="WH_DNA-bd_sf"/>
</dbReference>
<keyword evidence="2" id="KW-0238">DNA-binding</keyword>
<dbReference type="CDD" id="cd01541">
    <property type="entry name" value="PBP1_AraR"/>
    <property type="match status" value="1"/>
</dbReference>
<dbReference type="RefSeq" id="WP_067393657.1">
    <property type="nucleotide sequence ID" value="NZ_JXKH01000005.1"/>
</dbReference>
<dbReference type="GO" id="GO:0003700">
    <property type="term" value="F:DNA-binding transcription factor activity"/>
    <property type="evidence" value="ECO:0007669"/>
    <property type="project" value="InterPro"/>
</dbReference>
<dbReference type="STRING" id="214095.RU97_GL002223"/>
<dbReference type="SMART" id="SM00345">
    <property type="entry name" value="HTH_GNTR"/>
    <property type="match status" value="1"/>
</dbReference>
<dbReference type="Pfam" id="PF00392">
    <property type="entry name" value="GntR"/>
    <property type="match status" value="1"/>
</dbReference>
<dbReference type="SUPFAM" id="SSF53822">
    <property type="entry name" value="Periplasmic binding protein-like I"/>
    <property type="match status" value="1"/>
</dbReference>
<dbReference type="Pfam" id="PF13377">
    <property type="entry name" value="Peripla_BP_3"/>
    <property type="match status" value="1"/>
</dbReference>
<evidence type="ECO:0000256" key="3">
    <source>
        <dbReference type="ARBA" id="ARBA00023163"/>
    </source>
</evidence>
<dbReference type="CDD" id="cd07377">
    <property type="entry name" value="WHTH_GntR"/>
    <property type="match status" value="1"/>
</dbReference>
<keyword evidence="6" id="KW-1185">Reference proteome</keyword>